<gene>
    <name evidence="3" type="ORF">SBOR_4186</name>
</gene>
<dbReference type="HOGENOM" id="CLU_2005247_0_0_1"/>
<protein>
    <recommendedName>
        <fullName evidence="2">Hydrophobin</fullName>
    </recommendedName>
</protein>
<dbReference type="EMBL" id="AYSA01000186">
    <property type="protein sequence ID" value="ESZ95445.1"/>
    <property type="molecule type" value="Genomic_DNA"/>
</dbReference>
<dbReference type="OrthoDB" id="3513749at2759"/>
<reference evidence="3 4" key="1">
    <citation type="journal article" date="2014" name="Genome Announc.">
        <title>Draft genome sequence of Sclerotinia borealis, a psychrophilic plant pathogenic fungus.</title>
        <authorList>
            <person name="Mardanov A.V."/>
            <person name="Beletsky A.V."/>
            <person name="Kadnikov V.V."/>
            <person name="Ignatov A.N."/>
            <person name="Ravin N.V."/>
        </authorList>
    </citation>
    <scope>NUCLEOTIDE SEQUENCE [LARGE SCALE GENOMIC DNA]</scope>
    <source>
        <strain evidence="4">F-4157</strain>
    </source>
</reference>
<comment type="similarity">
    <text evidence="2">Belongs to the fungal hydrophobin family.</text>
</comment>
<accession>W9CLR4</accession>
<dbReference type="AlphaFoldDB" id="W9CLR4"/>
<evidence type="ECO:0000256" key="2">
    <source>
        <dbReference type="RuleBase" id="RU365009"/>
    </source>
</evidence>
<comment type="caution">
    <text evidence="3">The sequence shown here is derived from an EMBL/GenBank/DDBJ whole genome shotgun (WGS) entry which is preliminary data.</text>
</comment>
<evidence type="ECO:0000313" key="4">
    <source>
        <dbReference type="Proteomes" id="UP000019487"/>
    </source>
</evidence>
<name>W9CLR4_SCLBF</name>
<keyword evidence="2" id="KW-0732">Signal</keyword>
<evidence type="ECO:0000256" key="1">
    <source>
        <dbReference type="ARBA" id="ARBA00023157"/>
    </source>
</evidence>
<dbReference type="Pfam" id="PF01185">
    <property type="entry name" value="Hydrophobin"/>
    <property type="match status" value="1"/>
</dbReference>
<proteinExistence type="inferred from homology"/>
<feature type="chain" id="PRO_5044998378" description="Hydrophobin" evidence="2">
    <location>
        <begin position="19"/>
        <end position="124"/>
    </location>
</feature>
<feature type="signal peptide" evidence="2">
    <location>
        <begin position="1"/>
        <end position="18"/>
    </location>
</feature>
<comment type="subcellular location">
    <subcellularLocation>
        <location evidence="2">Secreted</location>
        <location evidence="2">Cell wall</location>
    </subcellularLocation>
</comment>
<keyword evidence="2" id="KW-0964">Secreted</keyword>
<keyword evidence="4" id="KW-1185">Reference proteome</keyword>
<keyword evidence="2" id="KW-0134">Cell wall</keyword>
<organism evidence="3 4">
    <name type="scientific">Sclerotinia borealis (strain F-4128)</name>
    <dbReference type="NCBI Taxonomy" id="1432307"/>
    <lineage>
        <taxon>Eukaryota</taxon>
        <taxon>Fungi</taxon>
        <taxon>Dikarya</taxon>
        <taxon>Ascomycota</taxon>
        <taxon>Pezizomycotina</taxon>
        <taxon>Leotiomycetes</taxon>
        <taxon>Helotiales</taxon>
        <taxon>Sclerotiniaceae</taxon>
        <taxon>Sclerotinia</taxon>
    </lineage>
</organism>
<keyword evidence="1 2" id="KW-1015">Disulfide bond</keyword>
<sequence length="124" mass="12566">MRFTLATAVLSLAAMVIASPMENGLWARDNGAQCAQGSTIQCCQSVTSAGDGGLLSNLLGLNCAEIPIPILNIINTTPKCNGQLACCSANTGTAPPDCDDDSNSGGSQGINILSNLAICPNIIL</sequence>
<evidence type="ECO:0000313" key="3">
    <source>
        <dbReference type="EMBL" id="ESZ95445.1"/>
    </source>
</evidence>
<dbReference type="InterPro" id="IPR001338">
    <property type="entry name" value="Class_I_Hydrophobin"/>
</dbReference>
<dbReference type="Proteomes" id="UP000019487">
    <property type="component" value="Unassembled WGS sequence"/>
</dbReference>